<dbReference type="RefSeq" id="WP_083103614.1">
    <property type="nucleotide sequence ID" value="NZ_CP020569.1"/>
</dbReference>
<feature type="compositionally biased region" description="Basic residues" evidence="1">
    <location>
        <begin position="112"/>
        <end position="132"/>
    </location>
</feature>
<evidence type="ECO:0000313" key="4">
    <source>
        <dbReference type="Proteomes" id="UP000192726"/>
    </source>
</evidence>
<feature type="compositionally biased region" description="Basic and acidic residues" evidence="1">
    <location>
        <begin position="82"/>
        <end position="111"/>
    </location>
</feature>
<evidence type="ECO:0000256" key="1">
    <source>
        <dbReference type="SAM" id="MobiDB-lite"/>
    </source>
</evidence>
<feature type="chain" id="PRO_5012098158" description="ATP-binding protein" evidence="2">
    <location>
        <begin position="26"/>
        <end position="132"/>
    </location>
</feature>
<evidence type="ECO:0008006" key="5">
    <source>
        <dbReference type="Google" id="ProtNLM"/>
    </source>
</evidence>
<sequence length="132" mass="12970">MKIAKAAAGVVGVALALGAASPALAASGPHGEKNALPNSDTITKSDVKNPLADLDIDGLVRSVDKVAGKLKTPNGTHPKTTHAGEHAKPTPVGGHDKTHSGGHAKAHEGGHAKTHSGGHAKAHGGGHGKAGR</sequence>
<keyword evidence="2" id="KW-0732">Signal</keyword>
<feature type="signal peptide" evidence="2">
    <location>
        <begin position="1"/>
        <end position="25"/>
    </location>
</feature>
<dbReference type="OrthoDB" id="10012908at2"/>
<organism evidence="3 4">
    <name type="scientific">Streptomyces gilvosporeus</name>
    <dbReference type="NCBI Taxonomy" id="553510"/>
    <lineage>
        <taxon>Bacteria</taxon>
        <taxon>Bacillati</taxon>
        <taxon>Actinomycetota</taxon>
        <taxon>Actinomycetes</taxon>
        <taxon>Kitasatosporales</taxon>
        <taxon>Streptomycetaceae</taxon>
        <taxon>Streptomyces</taxon>
    </lineage>
</organism>
<feature type="region of interest" description="Disordered" evidence="1">
    <location>
        <begin position="24"/>
        <end position="46"/>
    </location>
</feature>
<protein>
    <recommendedName>
        <fullName evidence="5">ATP-binding protein</fullName>
    </recommendedName>
</protein>
<dbReference type="Proteomes" id="UP000192726">
    <property type="component" value="Chromosome"/>
</dbReference>
<dbReference type="AlphaFoldDB" id="A0A1V0TLM1"/>
<proteinExistence type="predicted"/>
<reference evidence="3 4" key="1">
    <citation type="submission" date="2017-04" db="EMBL/GenBank/DDBJ databases">
        <title>Complete Genome Sequence of Streptomyces gilvosporeus F607, a Capable Producer of Natamycin.</title>
        <authorList>
            <person name="Zong G."/>
            <person name="Zhong C."/>
            <person name="Fu J."/>
            <person name="Qin R."/>
            <person name="Cao G."/>
        </authorList>
    </citation>
    <scope>NUCLEOTIDE SEQUENCE [LARGE SCALE GENOMIC DNA]</scope>
    <source>
        <strain evidence="3 4">F607</strain>
    </source>
</reference>
<evidence type="ECO:0000256" key="2">
    <source>
        <dbReference type="SAM" id="SignalP"/>
    </source>
</evidence>
<gene>
    <name evidence="3" type="ORF">B1H19_06225</name>
</gene>
<evidence type="ECO:0000313" key="3">
    <source>
        <dbReference type="EMBL" id="ARF53827.1"/>
    </source>
</evidence>
<dbReference type="EMBL" id="CP020569">
    <property type="protein sequence ID" value="ARF53827.1"/>
    <property type="molecule type" value="Genomic_DNA"/>
</dbReference>
<keyword evidence="4" id="KW-1185">Reference proteome</keyword>
<feature type="region of interest" description="Disordered" evidence="1">
    <location>
        <begin position="67"/>
        <end position="132"/>
    </location>
</feature>
<dbReference type="KEGG" id="sgv:B1H19_06225"/>
<accession>A0A1V0TLM1</accession>
<name>A0A1V0TLM1_9ACTN</name>